<dbReference type="GO" id="GO:0005739">
    <property type="term" value="C:mitochondrion"/>
    <property type="evidence" value="ECO:0007669"/>
    <property type="project" value="InterPro"/>
</dbReference>
<comment type="caution">
    <text evidence="3">The sequence shown here is derived from an EMBL/GenBank/DDBJ whole genome shotgun (WGS) entry which is preliminary data.</text>
</comment>
<dbReference type="PANTHER" id="PTHR42100:SF1">
    <property type="entry name" value="OXIDOREDUCTASE 178 KDA SUBUNIT, PUTATIVE (AFU_ORTHOLOGUE AFUA_8G04320)-RELATED"/>
    <property type="match status" value="1"/>
</dbReference>
<dbReference type="AlphaFoldDB" id="A0A8H5YLG8"/>
<dbReference type="InterPro" id="IPR001214">
    <property type="entry name" value="SET_dom"/>
</dbReference>
<dbReference type="SUPFAM" id="SSF82199">
    <property type="entry name" value="SET domain"/>
    <property type="match status" value="1"/>
</dbReference>
<dbReference type="PROSITE" id="PS50280">
    <property type="entry name" value="SET"/>
    <property type="match status" value="1"/>
</dbReference>
<gene>
    <name evidence="3" type="ORF">FMUND_7930</name>
</gene>
<feature type="domain" description="SET" evidence="2">
    <location>
        <begin position="212"/>
        <end position="354"/>
    </location>
</feature>
<reference evidence="3 4" key="1">
    <citation type="submission" date="2020-05" db="EMBL/GenBank/DDBJ databases">
        <title>Identification and distribution of gene clusters putatively required for synthesis of sphingolipid metabolism inhibitors in phylogenetically diverse species of the filamentous fungus Fusarium.</title>
        <authorList>
            <person name="Kim H.-S."/>
            <person name="Busman M."/>
            <person name="Brown D.W."/>
            <person name="Divon H."/>
            <person name="Uhlig S."/>
            <person name="Proctor R.H."/>
        </authorList>
    </citation>
    <scope>NUCLEOTIDE SEQUENCE [LARGE SCALE GENOMIC DNA]</scope>
    <source>
        <strain evidence="3 4">NRRL 66235</strain>
    </source>
</reference>
<feature type="region of interest" description="Disordered" evidence="1">
    <location>
        <begin position="168"/>
        <end position="229"/>
    </location>
</feature>
<feature type="compositionally biased region" description="Polar residues" evidence="1">
    <location>
        <begin position="168"/>
        <end position="182"/>
    </location>
</feature>
<dbReference type="Proteomes" id="UP000544331">
    <property type="component" value="Unassembled WGS sequence"/>
</dbReference>
<keyword evidence="3" id="KW-0830">Ubiquinone</keyword>
<dbReference type="InterPro" id="IPR046341">
    <property type="entry name" value="SET_dom_sf"/>
</dbReference>
<protein>
    <submittedName>
        <fullName evidence="3">Nadh-ubiquinone oxidoreductase kDa subunit</fullName>
    </submittedName>
</protein>
<name>A0A8H5YLG8_9HYPO</name>
<accession>A0A8H5YLG8</accession>
<sequence>MFVARQRAAGVARQLQRTARAYASDAHAHHKAPEVNESFSTGSLLAVGGFFGSVLVYQFVPQEGEQSSILSLIDKYTSRGKDWEDINALHTKAMEQAGYDRNLFENGGNKHRFVDVAYPEAMTSYAPRNNVAGHLANMDYVVEHYRQKHIQEEERKAAKLAQKEEYNMTANQSGPSDSEQMIQQSGPEEQGPDEQGPEVTNPANFPSNPPEDPVSTREDKSLQATSPYDVEPVTGIEIHWKAGVFARRDLPQGHEITGAERPIFAVPPQPTEPSASRRKDLNATESVCFDEFKRDKACSNPSITSAITSSLASHINHACPDCAQATFRFADTYDITATLVNDVRAGEQICIGFVQARTRRVCSLCNAKEPKRKWRKRLCKRFLAKLNPRNMFKTAEPRSE</sequence>
<evidence type="ECO:0000313" key="4">
    <source>
        <dbReference type="Proteomes" id="UP000544331"/>
    </source>
</evidence>
<dbReference type="EMBL" id="JAAOAN010000263">
    <property type="protein sequence ID" value="KAF5713466.1"/>
    <property type="molecule type" value="Genomic_DNA"/>
</dbReference>
<dbReference type="PANTHER" id="PTHR42100">
    <property type="entry name" value="OXIDOREDUCTASE 178 KDA SUBUNIT, PUTATIVE (AFU_ORTHOLOGUE AFUA_8G04320)-RELATED"/>
    <property type="match status" value="1"/>
</dbReference>
<evidence type="ECO:0000313" key="3">
    <source>
        <dbReference type="EMBL" id="KAF5713466.1"/>
    </source>
</evidence>
<dbReference type="Gene3D" id="2.170.270.10">
    <property type="entry name" value="SET domain"/>
    <property type="match status" value="1"/>
</dbReference>
<dbReference type="InterPro" id="IPR034444">
    <property type="entry name" value="Nuo17.8"/>
</dbReference>
<evidence type="ECO:0000256" key="1">
    <source>
        <dbReference type="SAM" id="MobiDB-lite"/>
    </source>
</evidence>
<keyword evidence="4" id="KW-1185">Reference proteome</keyword>
<proteinExistence type="predicted"/>
<evidence type="ECO:0000259" key="2">
    <source>
        <dbReference type="PROSITE" id="PS50280"/>
    </source>
</evidence>
<dbReference type="Pfam" id="PF00856">
    <property type="entry name" value="SET"/>
    <property type="match status" value="1"/>
</dbReference>
<organism evidence="3 4">
    <name type="scientific">Fusarium mundagurra</name>
    <dbReference type="NCBI Taxonomy" id="1567541"/>
    <lineage>
        <taxon>Eukaryota</taxon>
        <taxon>Fungi</taxon>
        <taxon>Dikarya</taxon>
        <taxon>Ascomycota</taxon>
        <taxon>Pezizomycotina</taxon>
        <taxon>Sordariomycetes</taxon>
        <taxon>Hypocreomycetidae</taxon>
        <taxon>Hypocreales</taxon>
        <taxon>Nectriaceae</taxon>
        <taxon>Fusarium</taxon>
        <taxon>Fusarium fujikuroi species complex</taxon>
    </lineage>
</organism>
<dbReference type="OrthoDB" id="2120038at2759"/>